<sequence length="535" mass="62877">MLLRILCFLLLLQSTWAQQPEIVLLDSLSMATSERERARISSLIAFELKNDNWERARNYIEIAEEHAKKSASDSVMAAFYKATGDIYSSKDALDIALKNYLKAYDYYKLQPASERFRLENSLAIVYARTKNDEAALKYFRKVLIFQKQQKDTLNLARIYNNMGTLYLEKNIDSSLVYFKRSLQLADTINDENLDVYVHTNLARCYSRNEDEEAAKFHFKKALNSLSQTVSVRAKAWLFNEYSEYYLDQSNSDSSIYFAKKAMLLYDSVAPYSFEHERSVGLLYKALLNIDRYEDASVYFEKYNTIRDTLNLEDKRVNLEKLLIEEEYKAKEKLQSLEEAKKRSKYYIILLSLLAVLLFLGMLLIRFRNKLKRSELEKQLVQAKQKELDTNLELKNKELIGKAMIEIHRTEIIEEILTDLKDIKRKAVKKETQQAIDYIAKRLKRDTTTNLWDEFEVRFEQVHESFYRNLKQKHPDLTPRDKRLCALLKLHLTSKEIAQITGQTSKSVENARTRLRKKLELTHENTDLSLYLSSLE</sequence>
<dbReference type="AlphaFoldDB" id="A0A167IIR8"/>
<dbReference type="SMART" id="SM00421">
    <property type="entry name" value="HTH_LUXR"/>
    <property type="match status" value="1"/>
</dbReference>
<keyword evidence="7" id="KW-0812">Transmembrane</keyword>
<feature type="domain" description="HTH luxR-type" evidence="9">
    <location>
        <begin position="473"/>
        <end position="531"/>
    </location>
</feature>
<dbReference type="PANTHER" id="PTHR46630">
    <property type="entry name" value="TETRATRICOPEPTIDE REPEAT PROTEIN 29"/>
    <property type="match status" value="1"/>
</dbReference>
<keyword evidence="7" id="KW-1133">Transmembrane helix</keyword>
<dbReference type="Gene3D" id="1.10.10.10">
    <property type="entry name" value="Winged helix-like DNA-binding domain superfamily/Winged helix DNA-binding domain"/>
    <property type="match status" value="1"/>
</dbReference>
<dbReference type="EMBL" id="LRXL01000026">
    <property type="protein sequence ID" value="OAB79694.1"/>
    <property type="molecule type" value="Genomic_DNA"/>
</dbReference>
<accession>A0A167IIR8</accession>
<dbReference type="SMART" id="SM00028">
    <property type="entry name" value="TPR"/>
    <property type="match status" value="3"/>
</dbReference>
<evidence type="ECO:0000256" key="6">
    <source>
        <dbReference type="SAM" id="Coils"/>
    </source>
</evidence>
<dbReference type="GO" id="GO:0006355">
    <property type="term" value="P:regulation of DNA-templated transcription"/>
    <property type="evidence" value="ECO:0007669"/>
    <property type="project" value="InterPro"/>
</dbReference>
<dbReference type="Gene3D" id="1.25.40.10">
    <property type="entry name" value="Tetratricopeptide repeat domain"/>
    <property type="match status" value="2"/>
</dbReference>
<dbReference type="RefSeq" id="WP_068589541.1">
    <property type="nucleotide sequence ID" value="NZ_LRXL01000026.1"/>
</dbReference>
<evidence type="ECO:0000256" key="4">
    <source>
        <dbReference type="ARBA" id="ARBA00022803"/>
    </source>
</evidence>
<keyword evidence="3" id="KW-0677">Repeat</keyword>
<reference evidence="10 11" key="1">
    <citation type="submission" date="2016-02" db="EMBL/GenBank/DDBJ databases">
        <title>Ulvibacter sp. LPB0005, isolated from Thais luteostoma.</title>
        <authorList>
            <person name="Shin S.-K."/>
            <person name="Yi H."/>
        </authorList>
    </citation>
    <scope>NUCLEOTIDE SEQUENCE [LARGE SCALE GENOMIC DNA]</scope>
    <source>
        <strain evidence="10 11">LPB0005</strain>
    </source>
</reference>
<dbReference type="InterPro" id="IPR051476">
    <property type="entry name" value="Bac_ResReg_Asp_Phosphatase"/>
</dbReference>
<dbReference type="InterPro" id="IPR036388">
    <property type="entry name" value="WH-like_DNA-bd_sf"/>
</dbReference>
<keyword evidence="7" id="KW-0472">Membrane</keyword>
<comment type="caution">
    <text evidence="10">The sequence shown here is derived from an EMBL/GenBank/DDBJ whole genome shotgun (WGS) entry which is preliminary data.</text>
</comment>
<keyword evidence="8" id="KW-0732">Signal</keyword>
<dbReference type="InterPro" id="IPR016032">
    <property type="entry name" value="Sig_transdc_resp-reg_C-effctor"/>
</dbReference>
<evidence type="ECO:0000256" key="7">
    <source>
        <dbReference type="SAM" id="Phobius"/>
    </source>
</evidence>
<keyword evidence="6" id="KW-0175">Coiled coil</keyword>
<dbReference type="InterPro" id="IPR011990">
    <property type="entry name" value="TPR-like_helical_dom_sf"/>
</dbReference>
<evidence type="ECO:0000313" key="10">
    <source>
        <dbReference type="EMBL" id="OAB79694.1"/>
    </source>
</evidence>
<dbReference type="GO" id="GO:0003677">
    <property type="term" value="F:DNA binding"/>
    <property type="evidence" value="ECO:0007669"/>
    <property type="project" value="InterPro"/>
</dbReference>
<evidence type="ECO:0000256" key="3">
    <source>
        <dbReference type="ARBA" id="ARBA00022737"/>
    </source>
</evidence>
<evidence type="ECO:0000313" key="11">
    <source>
        <dbReference type="Proteomes" id="UP000077013"/>
    </source>
</evidence>
<dbReference type="Pfam" id="PF13424">
    <property type="entry name" value="TPR_12"/>
    <property type="match status" value="1"/>
</dbReference>
<dbReference type="GO" id="GO:0005737">
    <property type="term" value="C:cytoplasm"/>
    <property type="evidence" value="ECO:0007669"/>
    <property type="project" value="UniProtKB-SubCell"/>
</dbReference>
<evidence type="ECO:0000256" key="5">
    <source>
        <dbReference type="ARBA" id="ARBA00038253"/>
    </source>
</evidence>
<dbReference type="PANTHER" id="PTHR46630:SF1">
    <property type="entry name" value="TETRATRICOPEPTIDE REPEAT PROTEIN 29"/>
    <property type="match status" value="1"/>
</dbReference>
<keyword evidence="4" id="KW-0802">TPR repeat</keyword>
<dbReference type="Proteomes" id="UP000077013">
    <property type="component" value="Unassembled WGS sequence"/>
</dbReference>
<feature type="chain" id="PRO_5007888192" description="HTH luxR-type domain-containing protein" evidence="8">
    <location>
        <begin position="18"/>
        <end position="535"/>
    </location>
</feature>
<evidence type="ECO:0000256" key="2">
    <source>
        <dbReference type="ARBA" id="ARBA00022490"/>
    </source>
</evidence>
<dbReference type="SUPFAM" id="SSF48452">
    <property type="entry name" value="TPR-like"/>
    <property type="match status" value="2"/>
</dbReference>
<dbReference type="InterPro" id="IPR000792">
    <property type="entry name" value="Tscrpt_reg_LuxR_C"/>
</dbReference>
<dbReference type="SUPFAM" id="SSF46894">
    <property type="entry name" value="C-terminal effector domain of the bipartite response regulators"/>
    <property type="match status" value="1"/>
</dbReference>
<evidence type="ECO:0000256" key="1">
    <source>
        <dbReference type="ARBA" id="ARBA00004496"/>
    </source>
</evidence>
<keyword evidence="11" id="KW-1185">Reference proteome</keyword>
<dbReference type="InterPro" id="IPR019734">
    <property type="entry name" value="TPR_rpt"/>
</dbReference>
<dbReference type="OrthoDB" id="1523128at2"/>
<comment type="similarity">
    <text evidence="5">Belongs to the Rap family.</text>
</comment>
<protein>
    <recommendedName>
        <fullName evidence="9">HTH luxR-type domain-containing protein</fullName>
    </recommendedName>
</protein>
<proteinExistence type="inferred from homology"/>
<gene>
    <name evidence="10" type="ORF">ULVI_02805</name>
</gene>
<feature type="signal peptide" evidence="8">
    <location>
        <begin position="1"/>
        <end position="17"/>
    </location>
</feature>
<dbReference type="STRING" id="1763537.ULVI_02805"/>
<keyword evidence="2" id="KW-0963">Cytoplasm</keyword>
<feature type="transmembrane region" description="Helical" evidence="7">
    <location>
        <begin position="345"/>
        <end position="364"/>
    </location>
</feature>
<feature type="coiled-coil region" evidence="6">
    <location>
        <begin position="372"/>
        <end position="432"/>
    </location>
</feature>
<evidence type="ECO:0000259" key="9">
    <source>
        <dbReference type="SMART" id="SM00421"/>
    </source>
</evidence>
<name>A0A167IIR8_9FLAO</name>
<comment type="subcellular location">
    <subcellularLocation>
        <location evidence="1">Cytoplasm</location>
    </subcellularLocation>
</comment>
<organism evidence="10 11">
    <name type="scientific">Cochleicola gelatinilyticus</name>
    <dbReference type="NCBI Taxonomy" id="1763537"/>
    <lineage>
        <taxon>Bacteria</taxon>
        <taxon>Pseudomonadati</taxon>
        <taxon>Bacteroidota</taxon>
        <taxon>Flavobacteriia</taxon>
        <taxon>Flavobacteriales</taxon>
        <taxon>Flavobacteriaceae</taxon>
        <taxon>Cochleicola</taxon>
    </lineage>
</organism>
<evidence type="ECO:0000256" key="8">
    <source>
        <dbReference type="SAM" id="SignalP"/>
    </source>
</evidence>